<protein>
    <submittedName>
        <fullName evidence="3 4">Uncharacterized protein</fullName>
    </submittedName>
</protein>
<evidence type="ECO:0000256" key="1">
    <source>
        <dbReference type="SAM" id="MobiDB-lite"/>
    </source>
</evidence>
<dbReference type="RefSeq" id="XP_009031057.1">
    <property type="nucleotide sequence ID" value="XM_009032809.1"/>
</dbReference>
<evidence type="ECO:0000313" key="4">
    <source>
        <dbReference type="EnsemblMetazoa" id="HelroP182561"/>
    </source>
</evidence>
<reference evidence="4" key="3">
    <citation type="submission" date="2015-06" db="UniProtKB">
        <authorList>
            <consortium name="EnsemblMetazoa"/>
        </authorList>
    </citation>
    <scope>IDENTIFICATION</scope>
</reference>
<dbReference type="EMBL" id="KB097744">
    <property type="protein sequence ID" value="ESN90854.1"/>
    <property type="molecule type" value="Genomic_DNA"/>
</dbReference>
<dbReference type="HOGENOM" id="CLU_1095301_0_0_1"/>
<name>T1FIC6_HELRO</name>
<dbReference type="EnsemblMetazoa" id="HelroT182561">
    <property type="protein sequence ID" value="HelroP182561"/>
    <property type="gene ID" value="HelroG182561"/>
</dbReference>
<dbReference type="CTD" id="20208575"/>
<keyword evidence="5" id="KW-1185">Reference proteome</keyword>
<reference evidence="3 5" key="2">
    <citation type="journal article" date="2013" name="Nature">
        <title>Insights into bilaterian evolution from three spiralian genomes.</title>
        <authorList>
            <person name="Simakov O."/>
            <person name="Marletaz F."/>
            <person name="Cho S.J."/>
            <person name="Edsinger-Gonzales E."/>
            <person name="Havlak P."/>
            <person name="Hellsten U."/>
            <person name="Kuo D.H."/>
            <person name="Larsson T."/>
            <person name="Lv J."/>
            <person name="Arendt D."/>
            <person name="Savage R."/>
            <person name="Osoegawa K."/>
            <person name="de Jong P."/>
            <person name="Grimwood J."/>
            <person name="Chapman J.A."/>
            <person name="Shapiro H."/>
            <person name="Aerts A."/>
            <person name="Otillar R.P."/>
            <person name="Terry A.Y."/>
            <person name="Boore J.L."/>
            <person name="Grigoriev I.V."/>
            <person name="Lindberg D.R."/>
            <person name="Seaver E.C."/>
            <person name="Weisblat D.A."/>
            <person name="Putnam N.H."/>
            <person name="Rokhsar D.S."/>
        </authorList>
    </citation>
    <scope>NUCLEOTIDE SEQUENCE</scope>
</reference>
<dbReference type="EMBL" id="AMQM01008251">
    <property type="status" value="NOT_ANNOTATED_CDS"/>
    <property type="molecule type" value="Genomic_DNA"/>
</dbReference>
<organism evidence="4 5">
    <name type="scientific">Helobdella robusta</name>
    <name type="common">Californian leech</name>
    <dbReference type="NCBI Taxonomy" id="6412"/>
    <lineage>
        <taxon>Eukaryota</taxon>
        <taxon>Metazoa</taxon>
        <taxon>Spiralia</taxon>
        <taxon>Lophotrochozoa</taxon>
        <taxon>Annelida</taxon>
        <taxon>Clitellata</taxon>
        <taxon>Hirudinea</taxon>
        <taxon>Rhynchobdellida</taxon>
        <taxon>Glossiphoniidae</taxon>
        <taxon>Helobdella</taxon>
    </lineage>
</organism>
<feature type="transmembrane region" description="Helical" evidence="2">
    <location>
        <begin position="138"/>
        <end position="159"/>
    </location>
</feature>
<evidence type="ECO:0000313" key="5">
    <source>
        <dbReference type="Proteomes" id="UP000015101"/>
    </source>
</evidence>
<keyword evidence="2" id="KW-0472">Membrane</keyword>
<keyword evidence="2" id="KW-0812">Transmembrane</keyword>
<dbReference type="GeneID" id="20208575"/>
<gene>
    <name evidence="4" type="primary">20208575</name>
    <name evidence="3" type="ORF">HELRODRAFT_182561</name>
</gene>
<dbReference type="AlphaFoldDB" id="T1FIC6"/>
<accession>T1FIC6</accession>
<proteinExistence type="predicted"/>
<keyword evidence="2" id="KW-1133">Transmembrane helix</keyword>
<feature type="compositionally biased region" description="Acidic residues" evidence="1">
    <location>
        <begin position="196"/>
        <end position="209"/>
    </location>
</feature>
<sequence length="254" mass="29388">MKDDCGNCVLNEPDKSINMLQPSSWMVTVQVQQRDIWMGWAFEFGRCEQTSLLIGSPDVVLVGSVVWLSQPATSLTRHNLHRTKSKYFWKRFEWSYIGIHFDDDEDDDEDDDVCVRGDVEKTKAIVWRCADFRDKPEFYIQCFLALMLVVVSIVLCFPLKWLEKLFLHGDIKPSSLINDPCIVYIPVTFKIPPEFADPDNDEKDDDDDYDEKKDGGAGNDSSEYGRRGDGEDDGEWKKSQLVESSYLQFRSVRR</sequence>
<dbReference type="InParanoid" id="T1FIC6"/>
<dbReference type="Proteomes" id="UP000015101">
    <property type="component" value="Unassembled WGS sequence"/>
</dbReference>
<dbReference type="KEGG" id="hro:HELRODRAFT_182561"/>
<evidence type="ECO:0000256" key="2">
    <source>
        <dbReference type="SAM" id="Phobius"/>
    </source>
</evidence>
<evidence type="ECO:0000313" key="3">
    <source>
        <dbReference type="EMBL" id="ESN90854.1"/>
    </source>
</evidence>
<feature type="region of interest" description="Disordered" evidence="1">
    <location>
        <begin position="194"/>
        <end position="239"/>
    </location>
</feature>
<reference evidence="5" key="1">
    <citation type="submission" date="2012-12" db="EMBL/GenBank/DDBJ databases">
        <authorList>
            <person name="Hellsten U."/>
            <person name="Grimwood J."/>
            <person name="Chapman J.A."/>
            <person name="Shapiro H."/>
            <person name="Aerts A."/>
            <person name="Otillar R.P."/>
            <person name="Terry A.Y."/>
            <person name="Boore J.L."/>
            <person name="Simakov O."/>
            <person name="Marletaz F."/>
            <person name="Cho S.-J."/>
            <person name="Edsinger-Gonzales E."/>
            <person name="Havlak P."/>
            <person name="Kuo D.-H."/>
            <person name="Larsson T."/>
            <person name="Lv J."/>
            <person name="Arendt D."/>
            <person name="Savage R."/>
            <person name="Osoegawa K."/>
            <person name="de Jong P."/>
            <person name="Lindberg D.R."/>
            <person name="Seaver E.C."/>
            <person name="Weisblat D.A."/>
            <person name="Putnam N.H."/>
            <person name="Grigoriev I.V."/>
            <person name="Rokhsar D.S."/>
        </authorList>
    </citation>
    <scope>NUCLEOTIDE SEQUENCE</scope>
</reference>
<feature type="compositionally biased region" description="Basic and acidic residues" evidence="1">
    <location>
        <begin position="223"/>
        <end position="239"/>
    </location>
</feature>